<dbReference type="GO" id="GO:0000122">
    <property type="term" value="P:negative regulation of transcription by RNA polymerase II"/>
    <property type="evidence" value="ECO:0007669"/>
    <property type="project" value="InterPro"/>
</dbReference>
<reference evidence="10" key="2">
    <citation type="submission" date="2015-06" db="UniProtKB">
        <authorList>
            <consortium name="EnsemblMetazoa"/>
        </authorList>
    </citation>
    <scope>IDENTIFICATION</scope>
</reference>
<comment type="similarity">
    <text evidence="2">Belongs to the HEXIM family.</text>
</comment>
<dbReference type="GO" id="GO:0004861">
    <property type="term" value="F:cyclin-dependent protein serine/threonine kinase inhibitor activity"/>
    <property type="evidence" value="ECO:0007669"/>
    <property type="project" value="InterPro"/>
</dbReference>
<dbReference type="GeneID" id="107367887"/>
<dbReference type="PANTHER" id="PTHR13469">
    <property type="entry name" value="HEXAMETHYLENE BISACETAMIDE INDUCIBLE 1"/>
    <property type="match status" value="1"/>
</dbReference>
<dbReference type="Pfam" id="PF15313">
    <property type="entry name" value="HEXIM"/>
    <property type="match status" value="1"/>
</dbReference>
<dbReference type="AlphaFoldDB" id="T1KWI9"/>
<dbReference type="RefSeq" id="XP_025017808.1">
    <property type="nucleotide sequence ID" value="XM_025162040.1"/>
</dbReference>
<dbReference type="GO" id="GO:0005654">
    <property type="term" value="C:nucleoplasm"/>
    <property type="evidence" value="ECO:0007669"/>
    <property type="project" value="TreeGrafter"/>
</dbReference>
<evidence type="ECO:0000256" key="7">
    <source>
        <dbReference type="ARBA" id="ARBA00023242"/>
    </source>
</evidence>
<dbReference type="eggNOG" id="ENOG502QQP8">
    <property type="taxonomic scope" value="Eukaryota"/>
</dbReference>
<feature type="region of interest" description="Disordered" evidence="9">
    <location>
        <begin position="1"/>
        <end position="36"/>
    </location>
</feature>
<dbReference type="OrthoDB" id="10058500at2759"/>
<name>T1KWI9_TETUR</name>
<dbReference type="Proteomes" id="UP000015104">
    <property type="component" value="Unassembled WGS sequence"/>
</dbReference>
<evidence type="ECO:0000256" key="3">
    <source>
        <dbReference type="ARBA" id="ARBA00022491"/>
    </source>
</evidence>
<evidence type="ECO:0000256" key="1">
    <source>
        <dbReference type="ARBA" id="ARBA00004123"/>
    </source>
</evidence>
<protein>
    <submittedName>
        <fullName evidence="10">Uncharacterized protein</fullName>
    </submittedName>
</protein>
<dbReference type="HOGENOM" id="CLU_070690_0_0_1"/>
<dbReference type="InterPro" id="IPR024872">
    <property type="entry name" value="HEXIM"/>
</dbReference>
<evidence type="ECO:0000256" key="5">
    <source>
        <dbReference type="ARBA" id="ARBA00023054"/>
    </source>
</evidence>
<evidence type="ECO:0000256" key="8">
    <source>
        <dbReference type="SAM" id="Coils"/>
    </source>
</evidence>
<keyword evidence="6" id="KW-0804">Transcription</keyword>
<dbReference type="PRINTS" id="PR02094">
    <property type="entry name" value="HEXIMFAMILY"/>
</dbReference>
<keyword evidence="7" id="KW-0539">Nucleus</keyword>
<dbReference type="OMA" id="RKAKWLN"/>
<dbReference type="Gene3D" id="6.10.250.2910">
    <property type="match status" value="1"/>
</dbReference>
<keyword evidence="11" id="KW-1185">Reference proteome</keyword>
<dbReference type="KEGG" id="tut:107367887"/>
<dbReference type="PANTHER" id="PTHR13469:SF8">
    <property type="entry name" value="HEXIM P-TEFB COMPLEX SUBUNIT 1"/>
    <property type="match status" value="1"/>
</dbReference>
<dbReference type="GO" id="GO:0097322">
    <property type="term" value="F:7SK snRNA binding"/>
    <property type="evidence" value="ECO:0007669"/>
    <property type="project" value="TreeGrafter"/>
</dbReference>
<evidence type="ECO:0000256" key="9">
    <source>
        <dbReference type="SAM" id="MobiDB-lite"/>
    </source>
</evidence>
<dbReference type="EnsemblMetazoa" id="tetur24g01800.1">
    <property type="protein sequence ID" value="tetur24g01800.1"/>
    <property type="gene ID" value="tetur24g01800"/>
</dbReference>
<evidence type="ECO:0000256" key="6">
    <source>
        <dbReference type="ARBA" id="ARBA00023163"/>
    </source>
</evidence>
<feature type="region of interest" description="Disordered" evidence="9">
    <location>
        <begin position="124"/>
        <end position="181"/>
    </location>
</feature>
<comment type="subcellular location">
    <subcellularLocation>
        <location evidence="1">Nucleus</location>
    </subcellularLocation>
</comment>
<keyword evidence="3" id="KW-0678">Repressor</keyword>
<dbReference type="GO" id="GO:0005737">
    <property type="term" value="C:cytoplasm"/>
    <property type="evidence" value="ECO:0007669"/>
    <property type="project" value="InterPro"/>
</dbReference>
<keyword evidence="5 8" id="KW-0175">Coiled coil</keyword>
<feature type="coiled-coil region" evidence="8">
    <location>
        <begin position="207"/>
        <end position="234"/>
    </location>
</feature>
<dbReference type="STRING" id="32264.T1KWI9"/>
<organism evidence="10 11">
    <name type="scientific">Tetranychus urticae</name>
    <name type="common">Two-spotted spider mite</name>
    <dbReference type="NCBI Taxonomy" id="32264"/>
    <lineage>
        <taxon>Eukaryota</taxon>
        <taxon>Metazoa</taxon>
        <taxon>Ecdysozoa</taxon>
        <taxon>Arthropoda</taxon>
        <taxon>Chelicerata</taxon>
        <taxon>Arachnida</taxon>
        <taxon>Acari</taxon>
        <taxon>Acariformes</taxon>
        <taxon>Trombidiformes</taxon>
        <taxon>Prostigmata</taxon>
        <taxon>Eleutherengona</taxon>
        <taxon>Raphignathae</taxon>
        <taxon>Tetranychoidea</taxon>
        <taxon>Tetranychidae</taxon>
        <taxon>Tetranychus</taxon>
    </lineage>
</organism>
<evidence type="ECO:0000313" key="10">
    <source>
        <dbReference type="EnsemblMetazoa" id="tetur24g01800.1"/>
    </source>
</evidence>
<evidence type="ECO:0000313" key="11">
    <source>
        <dbReference type="Proteomes" id="UP000015104"/>
    </source>
</evidence>
<sequence length="241" mass="27933">MANPNTEEEDKGKSNVTNSVERTVKSDLRTRRHRRSEWRRRWKPCGRKFSKSFGKNSRLDDLESRKAKWLNLRMHVLGQTLAPYNTTQFLMDDHNVREPEFEQIDRFLQANVAAVAAASVDTSGLSNNNFKDSSDGIHSITGTNTPNGTGGYRRRCMSDSTPSRKNTDDASSDDFYSSPDDELDFNQRQFFETYENIHAERISTMSKAELVKEYLLLEQRCEELETKLKEMEHRDKLIPIK</sequence>
<accession>T1KWI9</accession>
<keyword evidence="4" id="KW-0805">Transcription regulation</keyword>
<evidence type="ECO:0000256" key="2">
    <source>
        <dbReference type="ARBA" id="ARBA00008409"/>
    </source>
</evidence>
<evidence type="ECO:0000256" key="4">
    <source>
        <dbReference type="ARBA" id="ARBA00023015"/>
    </source>
</evidence>
<dbReference type="EMBL" id="CAEY01000644">
    <property type="status" value="NOT_ANNOTATED_CDS"/>
    <property type="molecule type" value="Genomic_DNA"/>
</dbReference>
<reference evidence="11" key="1">
    <citation type="submission" date="2011-08" db="EMBL/GenBank/DDBJ databases">
        <authorList>
            <person name="Rombauts S."/>
        </authorList>
    </citation>
    <scope>NUCLEOTIDE SEQUENCE</scope>
    <source>
        <strain evidence="11">London</strain>
    </source>
</reference>
<proteinExistence type="inferred from homology"/>